<evidence type="ECO:0000256" key="3">
    <source>
        <dbReference type="ARBA" id="ARBA00022448"/>
    </source>
</evidence>
<protein>
    <submittedName>
        <fullName evidence="11">Amino acid ABC transporter permease</fullName>
    </submittedName>
</protein>
<dbReference type="Gene3D" id="1.10.3720.10">
    <property type="entry name" value="MetI-like"/>
    <property type="match status" value="1"/>
</dbReference>
<dbReference type="NCBIfam" id="TIGR01726">
    <property type="entry name" value="HEQRo_perm_3TM"/>
    <property type="match status" value="1"/>
</dbReference>
<dbReference type="CDD" id="cd06261">
    <property type="entry name" value="TM_PBP2"/>
    <property type="match status" value="1"/>
</dbReference>
<evidence type="ECO:0000256" key="8">
    <source>
        <dbReference type="ARBA" id="ARBA00023136"/>
    </source>
</evidence>
<dbReference type="InterPro" id="IPR035906">
    <property type="entry name" value="MetI-like_sf"/>
</dbReference>
<dbReference type="InterPro" id="IPR000515">
    <property type="entry name" value="MetI-like"/>
</dbReference>
<evidence type="ECO:0000256" key="1">
    <source>
        <dbReference type="ARBA" id="ARBA00004651"/>
    </source>
</evidence>
<evidence type="ECO:0000259" key="10">
    <source>
        <dbReference type="PROSITE" id="PS50928"/>
    </source>
</evidence>
<dbReference type="AlphaFoldDB" id="A0A2W2D1D6"/>
<keyword evidence="8 9" id="KW-0472">Membrane</keyword>
<feature type="domain" description="ABC transmembrane type-1" evidence="10">
    <location>
        <begin position="128"/>
        <end position="322"/>
    </location>
</feature>
<evidence type="ECO:0000256" key="9">
    <source>
        <dbReference type="RuleBase" id="RU363032"/>
    </source>
</evidence>
<sequence length="339" mass="35320">MAAAALTVAALLTAWAVVVGIGVGSSTPGVVVGVAGVGLGAAIVWYAARGLRLAYAARRSDAGGERLAARALAARSRTHSAGALSTSLALLVVLGLVVLLTANDDSILNTFFSVDHMADSAADITRAFRLNLFIAVVAMAFVLVVGLLLAVVRMLPGDGARPLRALAVAYIDVMRAIPSIIVLYLIGFGLPLAGFPLFSGLPPAWYAIIALTLTYSAYVAEIYRAGIEAVHPSQTGAARSLALSYGRTLRHVVLPQAVRAVIPPLLSAFIALQKDTALVNIIGAVDAFNQAKFFASSNFNLSSVAVVAALFVLITIPQARLVDWLLARGATRRSVRRPA</sequence>
<dbReference type="GO" id="GO:0006865">
    <property type="term" value="P:amino acid transport"/>
    <property type="evidence" value="ECO:0007669"/>
    <property type="project" value="UniProtKB-KW"/>
</dbReference>
<comment type="similarity">
    <text evidence="2">Belongs to the binding-protein-dependent transport system permease family. HisMQ subfamily.</text>
</comment>
<evidence type="ECO:0000256" key="7">
    <source>
        <dbReference type="ARBA" id="ARBA00022989"/>
    </source>
</evidence>
<dbReference type="InterPro" id="IPR010065">
    <property type="entry name" value="AA_ABC_transptr_permease_3TM"/>
</dbReference>
<reference evidence="11 12" key="1">
    <citation type="submission" date="2018-01" db="EMBL/GenBank/DDBJ databases">
        <title>Draft genome sequence of Jiangella sp. GTF31.</title>
        <authorList>
            <person name="Sahin N."/>
            <person name="Ay H."/>
            <person name="Saygin H."/>
        </authorList>
    </citation>
    <scope>NUCLEOTIDE SEQUENCE [LARGE SCALE GENOMIC DNA]</scope>
    <source>
        <strain evidence="11 12">GTF31</strain>
    </source>
</reference>
<dbReference type="GO" id="GO:0043190">
    <property type="term" value="C:ATP-binding cassette (ABC) transporter complex"/>
    <property type="evidence" value="ECO:0007669"/>
    <property type="project" value="InterPro"/>
</dbReference>
<dbReference type="PROSITE" id="PS50928">
    <property type="entry name" value="ABC_TM1"/>
    <property type="match status" value="1"/>
</dbReference>
<evidence type="ECO:0000256" key="5">
    <source>
        <dbReference type="ARBA" id="ARBA00022692"/>
    </source>
</evidence>
<dbReference type="EMBL" id="POTW01000003">
    <property type="protein sequence ID" value="PZF86343.1"/>
    <property type="molecule type" value="Genomic_DNA"/>
</dbReference>
<organism evidence="11 12">
    <name type="scientific">Jiangella anatolica</name>
    <dbReference type="NCBI Taxonomy" id="2670374"/>
    <lineage>
        <taxon>Bacteria</taxon>
        <taxon>Bacillati</taxon>
        <taxon>Actinomycetota</taxon>
        <taxon>Actinomycetes</taxon>
        <taxon>Jiangellales</taxon>
        <taxon>Jiangellaceae</taxon>
        <taxon>Jiangella</taxon>
    </lineage>
</organism>
<comment type="subcellular location">
    <subcellularLocation>
        <location evidence="1 9">Cell membrane</location>
        <topology evidence="1 9">Multi-pass membrane protein</topology>
    </subcellularLocation>
</comment>
<name>A0A2W2D1D6_9ACTN</name>
<dbReference type="PANTHER" id="PTHR30614:SF20">
    <property type="entry name" value="GLUTAMINE TRANSPORT SYSTEM PERMEASE PROTEIN GLNP"/>
    <property type="match status" value="1"/>
</dbReference>
<evidence type="ECO:0000256" key="6">
    <source>
        <dbReference type="ARBA" id="ARBA00022970"/>
    </source>
</evidence>
<keyword evidence="12" id="KW-1185">Reference proteome</keyword>
<dbReference type="PANTHER" id="PTHR30614">
    <property type="entry name" value="MEMBRANE COMPONENT OF AMINO ACID ABC TRANSPORTER"/>
    <property type="match status" value="1"/>
</dbReference>
<feature type="transmembrane region" description="Helical" evidence="9">
    <location>
        <begin position="81"/>
        <end position="102"/>
    </location>
</feature>
<evidence type="ECO:0000313" key="12">
    <source>
        <dbReference type="Proteomes" id="UP000248764"/>
    </source>
</evidence>
<keyword evidence="6" id="KW-0029">Amino-acid transport</keyword>
<accession>A0A2W2D1D6</accession>
<feature type="transmembrane region" description="Helical" evidence="9">
    <location>
        <begin position="299"/>
        <end position="316"/>
    </location>
</feature>
<feature type="transmembrane region" description="Helical" evidence="9">
    <location>
        <begin position="132"/>
        <end position="155"/>
    </location>
</feature>
<evidence type="ECO:0000256" key="4">
    <source>
        <dbReference type="ARBA" id="ARBA00022475"/>
    </source>
</evidence>
<feature type="transmembrane region" description="Helical" evidence="9">
    <location>
        <begin position="26"/>
        <end position="48"/>
    </location>
</feature>
<keyword evidence="4" id="KW-1003">Cell membrane</keyword>
<evidence type="ECO:0000256" key="2">
    <source>
        <dbReference type="ARBA" id="ARBA00010072"/>
    </source>
</evidence>
<dbReference type="SUPFAM" id="SSF161098">
    <property type="entry name" value="MetI-like"/>
    <property type="match status" value="1"/>
</dbReference>
<comment type="caution">
    <text evidence="11">The sequence shown here is derived from an EMBL/GenBank/DDBJ whole genome shotgun (WGS) entry which is preliminary data.</text>
</comment>
<keyword evidence="7 9" id="KW-1133">Transmembrane helix</keyword>
<dbReference type="Pfam" id="PF00528">
    <property type="entry name" value="BPD_transp_1"/>
    <property type="match status" value="1"/>
</dbReference>
<feature type="transmembrane region" description="Helical" evidence="9">
    <location>
        <begin position="176"/>
        <end position="198"/>
    </location>
</feature>
<dbReference type="GO" id="GO:0022857">
    <property type="term" value="F:transmembrane transporter activity"/>
    <property type="evidence" value="ECO:0007669"/>
    <property type="project" value="InterPro"/>
</dbReference>
<keyword evidence="3 9" id="KW-0813">Transport</keyword>
<keyword evidence="5 9" id="KW-0812">Transmembrane</keyword>
<feature type="transmembrane region" description="Helical" evidence="9">
    <location>
        <begin position="204"/>
        <end position="223"/>
    </location>
</feature>
<dbReference type="InterPro" id="IPR043429">
    <property type="entry name" value="ArtM/GltK/GlnP/TcyL/YhdX-like"/>
</dbReference>
<proteinExistence type="inferred from homology"/>
<dbReference type="Proteomes" id="UP000248764">
    <property type="component" value="Unassembled WGS sequence"/>
</dbReference>
<evidence type="ECO:0000313" key="11">
    <source>
        <dbReference type="EMBL" id="PZF86343.1"/>
    </source>
</evidence>
<gene>
    <name evidence="11" type="ORF">C1I92_02130</name>
</gene>